<keyword evidence="1" id="KW-0812">Transmembrane</keyword>
<comment type="caution">
    <text evidence="2">The sequence shown here is derived from an EMBL/GenBank/DDBJ whole genome shotgun (WGS) entry which is preliminary data.</text>
</comment>
<accession>A0AAV7IID6</accession>
<sequence length="111" mass="12568">MGADLVAAAGFINFLFPVICDVFNHFLRLIQTRQFVSLNPIKSIKIPQDVYVYMTFISNQKDRIDVRCSFKPGARADIDKLTPVYGYAFPSRAVVSSPTNLQVLFEREFTG</sequence>
<dbReference type="AlphaFoldDB" id="A0AAV7IID6"/>
<dbReference type="Proteomes" id="UP000826195">
    <property type="component" value="Unassembled WGS sequence"/>
</dbReference>
<organism evidence="2 3">
    <name type="scientific">Cotesia glomerata</name>
    <name type="common">Lepidopteran parasitic wasp</name>
    <name type="synonym">Apanteles glomeratus</name>
    <dbReference type="NCBI Taxonomy" id="32391"/>
    <lineage>
        <taxon>Eukaryota</taxon>
        <taxon>Metazoa</taxon>
        <taxon>Ecdysozoa</taxon>
        <taxon>Arthropoda</taxon>
        <taxon>Hexapoda</taxon>
        <taxon>Insecta</taxon>
        <taxon>Pterygota</taxon>
        <taxon>Neoptera</taxon>
        <taxon>Endopterygota</taxon>
        <taxon>Hymenoptera</taxon>
        <taxon>Apocrita</taxon>
        <taxon>Ichneumonoidea</taxon>
        <taxon>Braconidae</taxon>
        <taxon>Microgastrinae</taxon>
        <taxon>Cotesia</taxon>
    </lineage>
</organism>
<dbReference type="EMBL" id="JAHXZJ010001492">
    <property type="protein sequence ID" value="KAH0552226.1"/>
    <property type="molecule type" value="Genomic_DNA"/>
</dbReference>
<evidence type="ECO:0000313" key="2">
    <source>
        <dbReference type="EMBL" id="KAH0552226.1"/>
    </source>
</evidence>
<keyword evidence="3" id="KW-1185">Reference proteome</keyword>
<name>A0AAV7IID6_COTGL</name>
<evidence type="ECO:0000313" key="3">
    <source>
        <dbReference type="Proteomes" id="UP000826195"/>
    </source>
</evidence>
<gene>
    <name evidence="2" type="ORF">KQX54_007390</name>
</gene>
<protein>
    <submittedName>
        <fullName evidence="2">Uncharacterized protein</fullName>
    </submittedName>
</protein>
<reference evidence="2 3" key="1">
    <citation type="journal article" date="2021" name="J. Hered.">
        <title>A chromosome-level genome assembly of the parasitoid wasp, Cotesia glomerata (Hymenoptera: Braconidae).</title>
        <authorList>
            <person name="Pinto B.J."/>
            <person name="Weis J.J."/>
            <person name="Gamble T."/>
            <person name="Ode P.J."/>
            <person name="Paul R."/>
            <person name="Zaspel J.M."/>
        </authorList>
    </citation>
    <scope>NUCLEOTIDE SEQUENCE [LARGE SCALE GENOMIC DNA]</scope>
    <source>
        <strain evidence="2">CgM1</strain>
    </source>
</reference>
<feature type="transmembrane region" description="Helical" evidence="1">
    <location>
        <begin position="6"/>
        <end position="27"/>
    </location>
</feature>
<keyword evidence="1" id="KW-0472">Membrane</keyword>
<keyword evidence="1" id="KW-1133">Transmembrane helix</keyword>
<evidence type="ECO:0000256" key="1">
    <source>
        <dbReference type="SAM" id="Phobius"/>
    </source>
</evidence>
<proteinExistence type="predicted"/>